<sequence>MMTIDALIDLLNEYREQHGPDAEVRLMTQENWPFENRIAGITSGAEMNEASEEDPSEYFDDQDVAEDAIVYIVEGGQICYGSKRAWETCRDC</sequence>
<dbReference type="RefSeq" id="WP_145418451.1">
    <property type="nucleotide sequence ID" value="NZ_CP036526.1"/>
</dbReference>
<organism evidence="1 2">
    <name type="scientific">Stieleria marina</name>
    <dbReference type="NCBI Taxonomy" id="1930275"/>
    <lineage>
        <taxon>Bacteria</taxon>
        <taxon>Pseudomonadati</taxon>
        <taxon>Planctomycetota</taxon>
        <taxon>Planctomycetia</taxon>
        <taxon>Pirellulales</taxon>
        <taxon>Pirellulaceae</taxon>
        <taxon>Stieleria</taxon>
    </lineage>
</organism>
<dbReference type="EMBL" id="CP036526">
    <property type="protein sequence ID" value="QDT10708.1"/>
    <property type="molecule type" value="Genomic_DNA"/>
</dbReference>
<evidence type="ECO:0000313" key="2">
    <source>
        <dbReference type="Proteomes" id="UP000319817"/>
    </source>
</evidence>
<keyword evidence="2" id="KW-1185">Reference proteome</keyword>
<name>A0A517NUA4_9BACT</name>
<reference evidence="1 2" key="1">
    <citation type="submission" date="2019-02" db="EMBL/GenBank/DDBJ databases">
        <title>Deep-cultivation of Planctomycetes and their phenomic and genomic characterization uncovers novel biology.</title>
        <authorList>
            <person name="Wiegand S."/>
            <person name="Jogler M."/>
            <person name="Boedeker C."/>
            <person name="Pinto D."/>
            <person name="Vollmers J."/>
            <person name="Rivas-Marin E."/>
            <person name="Kohn T."/>
            <person name="Peeters S.H."/>
            <person name="Heuer A."/>
            <person name="Rast P."/>
            <person name="Oberbeckmann S."/>
            <person name="Bunk B."/>
            <person name="Jeske O."/>
            <person name="Meyerdierks A."/>
            <person name="Storesund J.E."/>
            <person name="Kallscheuer N."/>
            <person name="Luecker S."/>
            <person name="Lage O.M."/>
            <person name="Pohl T."/>
            <person name="Merkel B.J."/>
            <person name="Hornburger P."/>
            <person name="Mueller R.-W."/>
            <person name="Bruemmer F."/>
            <person name="Labrenz M."/>
            <person name="Spormann A.M."/>
            <person name="Op den Camp H."/>
            <person name="Overmann J."/>
            <person name="Amann R."/>
            <person name="Jetten M.S.M."/>
            <person name="Mascher T."/>
            <person name="Medema M.H."/>
            <person name="Devos D.P."/>
            <person name="Kaster A.-K."/>
            <person name="Ovreas L."/>
            <person name="Rohde M."/>
            <person name="Galperin M.Y."/>
            <person name="Jogler C."/>
        </authorList>
    </citation>
    <scope>NUCLEOTIDE SEQUENCE [LARGE SCALE GENOMIC DNA]</scope>
    <source>
        <strain evidence="1 2">K23_9</strain>
    </source>
</reference>
<evidence type="ECO:0000313" key="1">
    <source>
        <dbReference type="EMBL" id="QDT10708.1"/>
    </source>
</evidence>
<dbReference type="Proteomes" id="UP000319817">
    <property type="component" value="Chromosome"/>
</dbReference>
<protein>
    <submittedName>
        <fullName evidence="1">Uncharacterized protein</fullName>
    </submittedName>
</protein>
<gene>
    <name evidence="1" type="ORF">K239x_26660</name>
</gene>
<proteinExistence type="predicted"/>
<dbReference type="OrthoDB" id="277053at2"/>
<accession>A0A517NUA4</accession>
<dbReference type="AlphaFoldDB" id="A0A517NUA4"/>